<dbReference type="AlphaFoldDB" id="A0A2T4LPM8"/>
<dbReference type="Proteomes" id="UP000241208">
    <property type="component" value="Unassembled WGS sequence"/>
</dbReference>
<sequence>MDFLFVTVIAPVITGCIVAWFTYRLNQRNK</sequence>
<dbReference type="NCBIfam" id="NF033608">
    <property type="entry name" value="type_I_tox_Fst"/>
    <property type="match status" value="1"/>
</dbReference>
<accession>A0A2T4LPM8</accession>
<gene>
    <name evidence="1" type="ORF">BUY34_12075</name>
</gene>
<proteinExistence type="predicted"/>
<dbReference type="EMBL" id="PYZR01000205">
    <property type="protein sequence ID" value="PTF62148.1"/>
    <property type="molecule type" value="Genomic_DNA"/>
</dbReference>
<organism evidence="1 2">
    <name type="scientific">Staphylococcus cohnii</name>
    <dbReference type="NCBI Taxonomy" id="29382"/>
    <lineage>
        <taxon>Bacteria</taxon>
        <taxon>Bacillati</taxon>
        <taxon>Bacillota</taxon>
        <taxon>Bacilli</taxon>
        <taxon>Bacillales</taxon>
        <taxon>Staphylococcaceae</taxon>
        <taxon>Staphylococcus</taxon>
        <taxon>Staphylococcus cohnii species complex</taxon>
    </lineage>
</organism>
<dbReference type="RefSeq" id="WP_107360142.1">
    <property type="nucleotide sequence ID" value="NZ_CP126540.1"/>
</dbReference>
<name>A0A2T4LPM8_9STAP</name>
<evidence type="ECO:0000313" key="1">
    <source>
        <dbReference type="EMBL" id="PTF62148.1"/>
    </source>
</evidence>
<reference evidence="1 2" key="1">
    <citation type="journal article" date="2016" name="Front. Microbiol.">
        <title>Comprehensive Phylogenetic Analysis of Bovine Non-aureus Staphylococci Species Based on Whole-Genome Sequencing.</title>
        <authorList>
            <person name="Naushad S."/>
            <person name="Barkema H.W."/>
            <person name="Luby C."/>
            <person name="Condas L.A."/>
            <person name="Nobrega D.B."/>
            <person name="Carson D.A."/>
            <person name="De Buck J."/>
        </authorList>
    </citation>
    <scope>NUCLEOTIDE SEQUENCE [LARGE SCALE GENOMIC DNA]</scope>
    <source>
        <strain evidence="1 2">SNUC 3829</strain>
    </source>
</reference>
<protein>
    <submittedName>
        <fullName evidence="1">Uncharacterized protein</fullName>
    </submittedName>
</protein>
<comment type="caution">
    <text evidence="1">The sequence shown here is derived from an EMBL/GenBank/DDBJ whole genome shotgun (WGS) entry which is preliminary data.</text>
</comment>
<evidence type="ECO:0000313" key="2">
    <source>
        <dbReference type="Proteomes" id="UP000241208"/>
    </source>
</evidence>